<dbReference type="KEGG" id="hir:HETIRDRAFT_313668"/>
<dbReference type="PROSITE" id="PS00028">
    <property type="entry name" value="ZINC_FINGER_C2H2_1"/>
    <property type="match status" value="1"/>
</dbReference>
<dbReference type="Proteomes" id="UP000030671">
    <property type="component" value="Unassembled WGS sequence"/>
</dbReference>
<keyword evidence="1" id="KW-0862">Zinc</keyword>
<evidence type="ECO:0000256" key="2">
    <source>
        <dbReference type="SAM" id="MobiDB-lite"/>
    </source>
</evidence>
<dbReference type="InParanoid" id="W4KG75"/>
<dbReference type="Pfam" id="PF18759">
    <property type="entry name" value="Plavaka"/>
    <property type="match status" value="1"/>
</dbReference>
<dbReference type="OrthoDB" id="3199698at2759"/>
<dbReference type="InterPro" id="IPR013087">
    <property type="entry name" value="Znf_C2H2_type"/>
</dbReference>
<feature type="region of interest" description="Disordered" evidence="2">
    <location>
        <begin position="697"/>
        <end position="731"/>
    </location>
</feature>
<gene>
    <name evidence="4" type="ORF">HETIRDRAFT_313668</name>
</gene>
<keyword evidence="1" id="KW-0863">Zinc-finger</keyword>
<dbReference type="PROSITE" id="PS50157">
    <property type="entry name" value="ZINC_FINGER_C2H2_2"/>
    <property type="match status" value="1"/>
</dbReference>
<reference evidence="4 5" key="1">
    <citation type="journal article" date="2012" name="New Phytol.">
        <title>Insight into trade-off between wood decay and parasitism from the genome of a fungal forest pathogen.</title>
        <authorList>
            <person name="Olson A."/>
            <person name="Aerts A."/>
            <person name="Asiegbu F."/>
            <person name="Belbahri L."/>
            <person name="Bouzid O."/>
            <person name="Broberg A."/>
            <person name="Canback B."/>
            <person name="Coutinho P.M."/>
            <person name="Cullen D."/>
            <person name="Dalman K."/>
            <person name="Deflorio G."/>
            <person name="van Diepen L.T."/>
            <person name="Dunand C."/>
            <person name="Duplessis S."/>
            <person name="Durling M."/>
            <person name="Gonthier P."/>
            <person name="Grimwood J."/>
            <person name="Fossdal C.G."/>
            <person name="Hansson D."/>
            <person name="Henrissat B."/>
            <person name="Hietala A."/>
            <person name="Himmelstrand K."/>
            <person name="Hoffmeister D."/>
            <person name="Hogberg N."/>
            <person name="James T.Y."/>
            <person name="Karlsson M."/>
            <person name="Kohler A."/>
            <person name="Kues U."/>
            <person name="Lee Y.H."/>
            <person name="Lin Y.C."/>
            <person name="Lind M."/>
            <person name="Lindquist E."/>
            <person name="Lombard V."/>
            <person name="Lucas S."/>
            <person name="Lunden K."/>
            <person name="Morin E."/>
            <person name="Murat C."/>
            <person name="Park J."/>
            <person name="Raffaello T."/>
            <person name="Rouze P."/>
            <person name="Salamov A."/>
            <person name="Schmutz J."/>
            <person name="Solheim H."/>
            <person name="Stahlberg J."/>
            <person name="Velez H."/>
            <person name="de Vries R.P."/>
            <person name="Wiebenga A."/>
            <person name="Woodward S."/>
            <person name="Yakovlev I."/>
            <person name="Garbelotto M."/>
            <person name="Martin F."/>
            <person name="Grigoriev I.V."/>
            <person name="Stenlid J."/>
        </authorList>
    </citation>
    <scope>NUCLEOTIDE SEQUENCE [LARGE SCALE GENOMIC DNA]</scope>
    <source>
        <strain evidence="4 5">TC 32-1</strain>
    </source>
</reference>
<sequence length="963" mass="108634">MIPRNCRFLHRKYVCGIGTCQRGFKNPSGCTQHRNAAHNGIATNKIRAPPHVEELPHGPDIQLPANKQEPRCYTTHHPILDGTPCDADGHDLPPHTKPPPLTKQEQDDFAPYKDRVEFELADLLFRRNQMPAGELDDLLALWAATIQEPPYANHQDMNETIDATTLGDAPWSSFSVEYTGDITGDTVPPWKTKKYDIWMRNPRTVFRNQLSNPDFDGEIDYAAKRDFNAKGKRVWRDLMSGNWAWQQSDIIAKDEETHGSMFVPVIIGSDKTTVSVATGQTEFYPLYGSIGNVHNTVRRAHRNAISIIGFLAIPKTDRQYEGDPAFRRFRRQLFHASLEAIFEPLRSGMTKSEVTRCPDGHFRRVIYGLGPYIADYPEQVLLACIVQNWCPGCTAKPNDLDEFGEGPGRRSHEHTYLLQTHFDLKMLWDDYGIVGNIMPFTASFPRADIHQLLTPDLLHQIIKGTFKDHLVGWVEEYLVLVHGKTGAAVILADIDRRIAAVPSFPNLRRFPQGRGFKQWTGDDSKALMKVYLPAITGHVPTQMVRAIRAFLDFCYLARRDVLDETTLDAMDDALERFHADRVIFQSSGVRPSGFSLPRQHSMMHYRYLIQKFGAPNGLCSSITESKHIKAVKEPWRRSSRCEALGQMLLTNQRQDKLAASRVDFTHRGMLDGTCLPWWIDRVVAQDEAVALDNPSAIPEAIDNDTDSDDGNANNANDNDDADDNPTVDGPRYLGEVTLAVKKIQGYPRRLRDLGTAIGQPNFTELVRRFLFDQLNPNSSQLSSDIPLDNCPQVYGSVSVFPSALAVYYAPSDPSGVGGMHRERIHATRCWRKTAYPRNDCIFAEKDPELDGFRGLHAARVVIFFSFKHQQITYPCALVEWFVPVGDRPCSNTGMWIVEPQIGLGGGRITSVIHVDSILRGAHLIGVYGDDHIPRDFKFTDTLDAFAAYYVNKFIDHHANEIAF</sequence>
<dbReference type="AlphaFoldDB" id="W4KG75"/>
<dbReference type="GeneID" id="20670051"/>
<dbReference type="eggNOG" id="ENOG502SM5A">
    <property type="taxonomic scope" value="Eukaryota"/>
</dbReference>
<feature type="region of interest" description="Disordered" evidence="2">
    <location>
        <begin position="83"/>
        <end position="106"/>
    </location>
</feature>
<evidence type="ECO:0000256" key="1">
    <source>
        <dbReference type="PROSITE-ProRule" id="PRU00042"/>
    </source>
</evidence>
<evidence type="ECO:0000313" key="4">
    <source>
        <dbReference type="EMBL" id="ETW84858.1"/>
    </source>
</evidence>
<protein>
    <recommendedName>
        <fullName evidence="3">C2H2-type domain-containing protein</fullName>
    </recommendedName>
</protein>
<dbReference type="GO" id="GO:0008270">
    <property type="term" value="F:zinc ion binding"/>
    <property type="evidence" value="ECO:0007669"/>
    <property type="project" value="UniProtKB-KW"/>
</dbReference>
<name>W4KG75_HETIT</name>
<organism evidence="4 5">
    <name type="scientific">Heterobasidion irregulare (strain TC 32-1)</name>
    <dbReference type="NCBI Taxonomy" id="747525"/>
    <lineage>
        <taxon>Eukaryota</taxon>
        <taxon>Fungi</taxon>
        <taxon>Dikarya</taxon>
        <taxon>Basidiomycota</taxon>
        <taxon>Agaricomycotina</taxon>
        <taxon>Agaricomycetes</taxon>
        <taxon>Russulales</taxon>
        <taxon>Bondarzewiaceae</taxon>
        <taxon>Heterobasidion</taxon>
        <taxon>Heterobasidion annosum species complex</taxon>
    </lineage>
</organism>
<evidence type="ECO:0000313" key="5">
    <source>
        <dbReference type="Proteomes" id="UP000030671"/>
    </source>
</evidence>
<accession>W4KG75</accession>
<keyword evidence="5" id="KW-1185">Reference proteome</keyword>
<dbReference type="RefSeq" id="XP_009544485.1">
    <property type="nucleotide sequence ID" value="XM_009546190.1"/>
</dbReference>
<keyword evidence="1" id="KW-0479">Metal-binding</keyword>
<dbReference type="EMBL" id="KI925456">
    <property type="protein sequence ID" value="ETW84858.1"/>
    <property type="molecule type" value="Genomic_DNA"/>
</dbReference>
<evidence type="ECO:0000259" key="3">
    <source>
        <dbReference type="PROSITE" id="PS50157"/>
    </source>
</evidence>
<feature type="domain" description="C2H2-type" evidence="3">
    <location>
        <begin position="13"/>
        <end position="43"/>
    </location>
</feature>
<dbReference type="HOGENOM" id="CLU_006344_1_0_1"/>
<proteinExistence type="predicted"/>
<dbReference type="InterPro" id="IPR041078">
    <property type="entry name" value="Plavaka"/>
</dbReference>